<dbReference type="Proteomes" id="UP000247498">
    <property type="component" value="Unassembled WGS sequence"/>
</dbReference>
<feature type="compositionally biased region" description="Low complexity" evidence="2">
    <location>
        <begin position="225"/>
        <end position="240"/>
    </location>
</feature>
<feature type="compositionally biased region" description="Basic residues" evidence="2">
    <location>
        <begin position="300"/>
        <end position="312"/>
    </location>
</feature>
<feature type="coiled-coil region" evidence="1">
    <location>
        <begin position="174"/>
        <end position="211"/>
    </location>
</feature>
<feature type="compositionally biased region" description="Basic residues" evidence="2">
    <location>
        <begin position="634"/>
        <end position="644"/>
    </location>
</feature>
<feature type="region of interest" description="Disordered" evidence="2">
    <location>
        <begin position="212"/>
        <end position="252"/>
    </location>
</feature>
<name>A0A2V0NY19_9CHLO</name>
<dbReference type="EMBL" id="BDRX01000017">
    <property type="protein sequence ID" value="GBF90463.1"/>
    <property type="molecule type" value="Genomic_DNA"/>
</dbReference>
<dbReference type="CDD" id="cd22744">
    <property type="entry name" value="OTU"/>
    <property type="match status" value="1"/>
</dbReference>
<feature type="region of interest" description="Disordered" evidence="2">
    <location>
        <begin position="352"/>
        <end position="444"/>
    </location>
</feature>
<feature type="compositionally biased region" description="Basic residues" evidence="2">
    <location>
        <begin position="610"/>
        <end position="626"/>
    </location>
</feature>
<feature type="compositionally biased region" description="Gly residues" evidence="2">
    <location>
        <begin position="368"/>
        <end position="377"/>
    </location>
</feature>
<evidence type="ECO:0000256" key="1">
    <source>
        <dbReference type="SAM" id="Coils"/>
    </source>
</evidence>
<feature type="region of interest" description="Disordered" evidence="2">
    <location>
        <begin position="520"/>
        <end position="544"/>
    </location>
</feature>
<evidence type="ECO:0000256" key="3">
    <source>
        <dbReference type="SAM" id="Phobius"/>
    </source>
</evidence>
<keyword evidence="1" id="KW-0175">Coiled coil</keyword>
<evidence type="ECO:0000256" key="2">
    <source>
        <dbReference type="SAM" id="MobiDB-lite"/>
    </source>
</evidence>
<evidence type="ECO:0000313" key="4">
    <source>
        <dbReference type="EMBL" id="GBF90463.1"/>
    </source>
</evidence>
<feature type="region of interest" description="Disordered" evidence="2">
    <location>
        <begin position="572"/>
        <end position="648"/>
    </location>
</feature>
<dbReference type="AlphaFoldDB" id="A0A2V0NY19"/>
<keyword evidence="3" id="KW-0812">Transmembrane</keyword>
<feature type="compositionally biased region" description="Low complexity" evidence="2">
    <location>
        <begin position="434"/>
        <end position="444"/>
    </location>
</feature>
<sequence length="963" mass="98642">MGLVPSPVAADGNCLIGSVLDALNMRIPGMAKYVRERLADALRCLFEELPEAADLLKGLLMDPEKFKRLEDLLRACLTAGHPLPVWALVLLAALMRVNITVFTPIEHGPPRPDTWPCPEAVDTIRLLQEPTGVPGLTHFSPLKSDSLAPPKRWALARQDDVLYAALLWALPALISNAEQQLRAAAATTAEKERLERVLFMLQERLDRLRAEDARPAAPAGGGGSSSSSGGCAFLRSQPPQKRGRPQPPAASPPELIREFEQLRRPLLRLVARVEAGGSTARSSSDLVEPPQAEKGEHGRGRGGRQRRRRHELQKKGDSGAGTRVLPQARAQQEDGLATAAVIGGGNGGAGAGGDDIRAQAPGEQAGCGDNGGSGNGDVGAQTRAQQEEAGLTAAAAIGTSAGGGGGGDDTHAQASGEKAGRDDTGGSGNGGSGAQTRAQQEEAGLTAAAAIGTSAGGGGGGDDTHAQIGARRLSNRQRGLLMVMGSPWMLGWVAAKGTGACPSKSVTPRGGSAAPALVAADTGETDSSSGGTSDTGVGGNGKSAKPLASARAAVSKVVRKLWSAGVQRLAGWAGSRRGNCGQKGAPGASSQGPTNASECHAADTPVMAAGKRRRGRCGRPRRRRRRPQQDARHAARRQRRRRARRELARTCSPVEAAERLEAAKRAAAAAQAGGQAAAIQLQAALADVVHWERVGRAIAARACGRQRWKANRRQRRTESRAVLGATAVVFTAASRAEAAISACAVPRAVRLRSTLPPKPLPGVATRLPNFYRLAPGITRLGPPARRPPADGDGDGAAGEPTRGAGRSKKRARDDAADPGEGGSRGGGGGGGGGNDDGAANAGEGGGGGGDDGGGGGGGDGGGGGSTRKPNYRTFKKTLNAATTHRAVTTWLREVVDAVQPSLYKGRLILGALCTMAVSAISAAAAAAGLGAIGWRARADTCGTRQRRRGGPAAGGSRVRDARM</sequence>
<feature type="compositionally biased region" description="Low complexity" evidence="2">
    <location>
        <begin position="521"/>
        <end position="535"/>
    </location>
</feature>
<keyword evidence="3" id="KW-1133">Transmembrane helix</keyword>
<organism evidence="4 5">
    <name type="scientific">Raphidocelis subcapitata</name>
    <dbReference type="NCBI Taxonomy" id="307507"/>
    <lineage>
        <taxon>Eukaryota</taxon>
        <taxon>Viridiplantae</taxon>
        <taxon>Chlorophyta</taxon>
        <taxon>core chlorophytes</taxon>
        <taxon>Chlorophyceae</taxon>
        <taxon>CS clade</taxon>
        <taxon>Sphaeropleales</taxon>
        <taxon>Selenastraceae</taxon>
        <taxon>Raphidocelis</taxon>
    </lineage>
</organism>
<feature type="compositionally biased region" description="Gly residues" evidence="2">
    <location>
        <begin position="819"/>
        <end position="835"/>
    </location>
</feature>
<dbReference type="STRING" id="307507.A0A2V0NY19"/>
<protein>
    <recommendedName>
        <fullName evidence="6">OTU domain-containing protein</fullName>
    </recommendedName>
</protein>
<accession>A0A2V0NY19</accession>
<keyword evidence="3" id="KW-0472">Membrane</keyword>
<gene>
    <name evidence="4" type="ORF">Rsub_03459</name>
</gene>
<feature type="compositionally biased region" description="Polar residues" evidence="2">
    <location>
        <begin position="588"/>
        <end position="597"/>
    </location>
</feature>
<feature type="region of interest" description="Disordered" evidence="2">
    <location>
        <begin position="774"/>
        <end position="871"/>
    </location>
</feature>
<feature type="region of interest" description="Disordered" evidence="2">
    <location>
        <begin position="941"/>
        <end position="963"/>
    </location>
</feature>
<keyword evidence="5" id="KW-1185">Reference proteome</keyword>
<feature type="compositionally biased region" description="Low complexity" evidence="2">
    <location>
        <begin position="389"/>
        <end position="399"/>
    </location>
</feature>
<feature type="compositionally biased region" description="Gly residues" evidence="2">
    <location>
        <begin position="842"/>
        <end position="865"/>
    </location>
</feature>
<dbReference type="InParanoid" id="A0A2V0NY19"/>
<comment type="caution">
    <text evidence="4">The sequence shown here is derived from an EMBL/GenBank/DDBJ whole genome shotgun (WGS) entry which is preliminary data.</text>
</comment>
<feature type="region of interest" description="Disordered" evidence="2">
    <location>
        <begin position="275"/>
        <end position="324"/>
    </location>
</feature>
<evidence type="ECO:0000313" key="5">
    <source>
        <dbReference type="Proteomes" id="UP000247498"/>
    </source>
</evidence>
<reference evidence="4 5" key="1">
    <citation type="journal article" date="2018" name="Sci. Rep.">
        <title>Raphidocelis subcapitata (=Pseudokirchneriella subcapitata) provides an insight into genome evolution and environmental adaptations in the Sphaeropleales.</title>
        <authorList>
            <person name="Suzuki S."/>
            <person name="Yamaguchi H."/>
            <person name="Nakajima N."/>
            <person name="Kawachi M."/>
        </authorList>
    </citation>
    <scope>NUCLEOTIDE SEQUENCE [LARGE SCALE GENOMIC DNA]</scope>
    <source>
        <strain evidence="4 5">NIES-35</strain>
    </source>
</reference>
<proteinExistence type="predicted"/>
<feature type="transmembrane region" description="Helical" evidence="3">
    <location>
        <begin position="907"/>
        <end position="934"/>
    </location>
</feature>
<evidence type="ECO:0008006" key="6">
    <source>
        <dbReference type="Google" id="ProtNLM"/>
    </source>
</evidence>